<keyword evidence="1" id="KW-1133">Transmembrane helix</keyword>
<evidence type="ECO:0000313" key="2">
    <source>
        <dbReference type="EMBL" id="GGB55875.1"/>
    </source>
</evidence>
<dbReference type="Proteomes" id="UP000628854">
    <property type="component" value="Unassembled WGS sequence"/>
</dbReference>
<keyword evidence="1" id="KW-0472">Membrane</keyword>
<sequence>MSDQTEDRKLIWPVLASLGGAALLLVLWILPAEFGIDPTGFGKLTGLTSLAAEDERAFEAADASPVTINESFELLGFESLEYKLDLKEHAGVVFGWKASAPLHFDMHAEPSGGEEGEAYSYATGDARRQDGTYIAEFQGEHGWYWANETAEPVTVELTATGFFAATTLYRDGNAIRRSMPKE</sequence>
<organism evidence="2 3">
    <name type="scientific">Henriciella pelagia</name>
    <dbReference type="NCBI Taxonomy" id="1977912"/>
    <lineage>
        <taxon>Bacteria</taxon>
        <taxon>Pseudomonadati</taxon>
        <taxon>Pseudomonadota</taxon>
        <taxon>Alphaproteobacteria</taxon>
        <taxon>Hyphomonadales</taxon>
        <taxon>Hyphomonadaceae</taxon>
        <taxon>Henriciella</taxon>
    </lineage>
</organism>
<evidence type="ECO:0000313" key="3">
    <source>
        <dbReference type="Proteomes" id="UP000628854"/>
    </source>
</evidence>
<gene>
    <name evidence="2" type="ORF">GCM10011503_00240</name>
</gene>
<protein>
    <recommendedName>
        <fullName evidence="4">Transmembrane anchor protein</fullName>
    </recommendedName>
</protein>
<dbReference type="RefSeq" id="WP_084394167.1">
    <property type="nucleotide sequence ID" value="NZ_BMKF01000001.1"/>
</dbReference>
<comment type="caution">
    <text evidence="2">The sequence shown here is derived from an EMBL/GenBank/DDBJ whole genome shotgun (WGS) entry which is preliminary data.</text>
</comment>
<evidence type="ECO:0000256" key="1">
    <source>
        <dbReference type="SAM" id="Phobius"/>
    </source>
</evidence>
<proteinExistence type="predicted"/>
<accession>A0ABQ1IZ25</accession>
<feature type="transmembrane region" description="Helical" evidence="1">
    <location>
        <begin position="12"/>
        <end position="30"/>
    </location>
</feature>
<name>A0ABQ1IZ25_9PROT</name>
<evidence type="ECO:0008006" key="4">
    <source>
        <dbReference type="Google" id="ProtNLM"/>
    </source>
</evidence>
<keyword evidence="1" id="KW-0812">Transmembrane</keyword>
<keyword evidence="3" id="KW-1185">Reference proteome</keyword>
<reference evidence="3" key="1">
    <citation type="journal article" date="2019" name="Int. J. Syst. Evol. Microbiol.">
        <title>The Global Catalogue of Microorganisms (GCM) 10K type strain sequencing project: providing services to taxonomists for standard genome sequencing and annotation.</title>
        <authorList>
            <consortium name="The Broad Institute Genomics Platform"/>
            <consortium name="The Broad Institute Genome Sequencing Center for Infectious Disease"/>
            <person name="Wu L."/>
            <person name="Ma J."/>
        </authorList>
    </citation>
    <scope>NUCLEOTIDE SEQUENCE [LARGE SCALE GENOMIC DNA]</scope>
    <source>
        <strain evidence="3">CGMCC 1.15928</strain>
    </source>
</reference>
<dbReference type="EMBL" id="BMKF01000001">
    <property type="protein sequence ID" value="GGB55875.1"/>
    <property type="molecule type" value="Genomic_DNA"/>
</dbReference>